<sequence>MSEAPATEPEFLGMISLTTLPTEGMRIPLILGGMVKVEAITPDPGTETAGQVTVRRMVTSQVVDPFGPPYLARYEVTTTA</sequence>
<dbReference type="EMBL" id="BAAAZX010000106">
    <property type="protein sequence ID" value="GAA4034727.1"/>
    <property type="molecule type" value="Genomic_DNA"/>
</dbReference>
<keyword evidence="2" id="KW-1185">Reference proteome</keyword>
<evidence type="ECO:0000313" key="2">
    <source>
        <dbReference type="Proteomes" id="UP001500456"/>
    </source>
</evidence>
<dbReference type="RefSeq" id="WP_345572164.1">
    <property type="nucleotide sequence ID" value="NZ_BAAAZX010000106.1"/>
</dbReference>
<evidence type="ECO:0000313" key="1">
    <source>
        <dbReference type="EMBL" id="GAA4034727.1"/>
    </source>
</evidence>
<name>A0ABP7U2S3_9ACTN</name>
<gene>
    <name evidence="1" type="ORF">GCM10022232_94610</name>
</gene>
<reference evidence="2" key="1">
    <citation type="journal article" date="2019" name="Int. J. Syst. Evol. Microbiol.">
        <title>The Global Catalogue of Microorganisms (GCM) 10K type strain sequencing project: providing services to taxonomists for standard genome sequencing and annotation.</title>
        <authorList>
            <consortium name="The Broad Institute Genomics Platform"/>
            <consortium name="The Broad Institute Genome Sequencing Center for Infectious Disease"/>
            <person name="Wu L."/>
            <person name="Ma J."/>
        </authorList>
    </citation>
    <scope>NUCLEOTIDE SEQUENCE [LARGE SCALE GENOMIC DNA]</scope>
    <source>
        <strain evidence="2">JCM 16924</strain>
    </source>
</reference>
<accession>A0ABP7U2S3</accession>
<organism evidence="1 2">
    <name type="scientific">Streptomyces plumbiresistens</name>
    <dbReference type="NCBI Taxonomy" id="511811"/>
    <lineage>
        <taxon>Bacteria</taxon>
        <taxon>Bacillati</taxon>
        <taxon>Actinomycetota</taxon>
        <taxon>Actinomycetes</taxon>
        <taxon>Kitasatosporales</taxon>
        <taxon>Streptomycetaceae</taxon>
        <taxon>Streptomyces</taxon>
    </lineage>
</organism>
<comment type="caution">
    <text evidence="1">The sequence shown here is derived from an EMBL/GenBank/DDBJ whole genome shotgun (WGS) entry which is preliminary data.</text>
</comment>
<protein>
    <recommendedName>
        <fullName evidence="3">DUF35 domain-containing protein</fullName>
    </recommendedName>
</protein>
<proteinExistence type="predicted"/>
<evidence type="ECO:0008006" key="3">
    <source>
        <dbReference type="Google" id="ProtNLM"/>
    </source>
</evidence>
<dbReference type="Proteomes" id="UP001500456">
    <property type="component" value="Unassembled WGS sequence"/>
</dbReference>